<reference evidence="9" key="1">
    <citation type="journal article" date="2021" name="Proc. Natl. Acad. Sci. U.S.A.">
        <title>Three genomes in the algal genus Volvox reveal the fate of a haploid sex-determining region after a transition to homothallism.</title>
        <authorList>
            <person name="Yamamoto K."/>
            <person name="Hamaji T."/>
            <person name="Kawai-Toyooka H."/>
            <person name="Matsuzaki R."/>
            <person name="Takahashi F."/>
            <person name="Nishimura Y."/>
            <person name="Kawachi M."/>
            <person name="Noguchi H."/>
            <person name="Minakuchi Y."/>
            <person name="Umen J.G."/>
            <person name="Toyoda A."/>
            <person name="Nozaki H."/>
        </authorList>
    </citation>
    <scope>NUCLEOTIDE SEQUENCE</scope>
    <source>
        <strain evidence="9">NIES-3785</strain>
        <strain evidence="8">NIES-3786</strain>
    </source>
</reference>
<feature type="compositionally biased region" description="Basic residues" evidence="6">
    <location>
        <begin position="973"/>
        <end position="985"/>
    </location>
</feature>
<dbReference type="EMBL" id="BNCQ01000021">
    <property type="protein sequence ID" value="GIM06517.1"/>
    <property type="molecule type" value="Genomic_DNA"/>
</dbReference>
<feature type="domain" description="EF-hand" evidence="7">
    <location>
        <begin position="151"/>
        <end position="186"/>
    </location>
</feature>
<feature type="region of interest" description="Disordered" evidence="6">
    <location>
        <begin position="658"/>
        <end position="740"/>
    </location>
</feature>
<keyword evidence="11" id="KW-1185">Reference proteome</keyword>
<dbReference type="PANTHER" id="PTHR46212">
    <property type="entry name" value="PEFLIN"/>
    <property type="match status" value="1"/>
</dbReference>
<keyword evidence="2" id="KW-0963">Cytoplasm</keyword>
<feature type="region of interest" description="Disordered" evidence="6">
    <location>
        <begin position="538"/>
        <end position="590"/>
    </location>
</feature>
<gene>
    <name evidence="8" type="ORF">Vretifemale_13778</name>
    <name evidence="9" type="ORF">Vretimale_10816</name>
</gene>
<feature type="compositionally biased region" description="Polar residues" evidence="6">
    <location>
        <begin position="849"/>
        <end position="863"/>
    </location>
</feature>
<dbReference type="InterPro" id="IPR011992">
    <property type="entry name" value="EF-hand-dom_pair"/>
</dbReference>
<feature type="region of interest" description="Disordered" evidence="6">
    <location>
        <begin position="313"/>
        <end position="350"/>
    </location>
</feature>
<feature type="domain" description="EF-hand" evidence="7">
    <location>
        <begin position="115"/>
        <end position="150"/>
    </location>
</feature>
<dbReference type="InterPro" id="IPR002048">
    <property type="entry name" value="EF_hand_dom"/>
</dbReference>
<feature type="region of interest" description="Disordered" evidence="6">
    <location>
        <begin position="831"/>
        <end position="876"/>
    </location>
</feature>
<evidence type="ECO:0000256" key="2">
    <source>
        <dbReference type="ARBA" id="ARBA00022490"/>
    </source>
</evidence>
<evidence type="ECO:0000313" key="11">
    <source>
        <dbReference type="Proteomes" id="UP000747110"/>
    </source>
</evidence>
<dbReference type="AlphaFoldDB" id="A0A8J4LRE2"/>
<feature type="compositionally biased region" description="Polar residues" evidence="6">
    <location>
        <begin position="1189"/>
        <end position="1207"/>
    </location>
</feature>
<evidence type="ECO:0000256" key="5">
    <source>
        <dbReference type="ARBA" id="ARBA00022837"/>
    </source>
</evidence>
<feature type="region of interest" description="Disordered" evidence="6">
    <location>
        <begin position="1083"/>
        <end position="1130"/>
    </location>
</feature>
<name>A0A8J4LRE2_9CHLO</name>
<sequence>MNDLEYAGTAIPYESNDKRPELPILDFSRLAKLHEEFPLHQQHKKHVQQVPMHYNGQASTPTQPNKRMRRLRLARLAHLDNNTKAKVCRSVQTAHVKSWLHAHGYVVKADKLHPAVARVIEEWFQLVDEDNSRTLEHHELLAALKEAQIPCDDATINEMISLMDVNKDGVIDWEEFEVFMTEEFAAGKSLLSGEYLLPSGTSLNFGVMIGKLKRNRLLHDIMDDPSRRNRWAAIANNPDALGRELATMQEAAEVTNLTLEHLKRSEGRRVAGNTPRTQLTTALVRAMDEGRLFPKAVEPARNLAEKLRCGMSRHSCDRPQRDVGTPDSPSGTPRGACPDPTALPLTPNGSEGTFSACSSADMLIQLHLQTKRNYHNVTGGAAATASTTIDDVTMPLETPCVTGDTSGVGFIGSGQHRSATQGCGCDSAAPHSTEVVAQYQAAQPSCQSTTAPPTPLMHPQYPMGLSSVASLARWAEHELRTSEQNKKATGSDMITANPPLSATAAVPQPRRNDGSANAGWSGLMTSFSAPCSDATTAHGNTIYQSPNRYAAGPSRRRNGTATADRGRSVSPGPGPSRGLVPHRPRSSVLQPAPAPHYLAASTASSRAHVRPASRVISQVGIMARELRGAPGRYSVEPPGLPPAVLTATRGQWSNTVATAASGSNGIGAGRMRDSGDGFGTGSQTASTSGGSTATASNTASSATAAAAGGPATSTCHLANLRPASSPPQPPSQTQRSQGYSCGTLPFLTQAVHLSELQDVIIGDDSTEASITGEAGTVSQKASRIVIADGGSITGEKPAAIVTSSPPDAGLRRRSLSTAAWEGPTPLLPLVASPRPQAAPPPSDLAAACTDTSSSPRVLTSASGSKHRGSADPAPAGADIATVNTMATMLSAPHPSTVHDGSLSGAVCGGGAGPVTATVTTGASKALKPTSIMMRISPAFPPSAYTGAMTPRYSATGDGDVTAVNGHGGTSGKTPRRHRRFSHGGPRRGSGGSGGTRESTGDGAPSVMHNSHVFGPNTLPHRVGTGAECGVDALAPLMPPSAGPAARYWHFGSDDGEGLYGGENQYGIDDRCHTWSLQRQQPINGAALKGSGDTGIRQARTKARGRPRASRSGDDGDGPTSVATGRQRREAVSTAAVATTLLDALPIRSSIGLSGCPGNNGAIMSGAASARVSELGSGRSRSGGGAAPQPTDTGSSSNVRTGGSNSPGRASLALLGPPEGRPPSRARTPLNTKGDRQDSIDSSWRAATASLLQLQLTHQLNDPGG</sequence>
<dbReference type="PROSITE" id="PS00018">
    <property type="entry name" value="EF_HAND_1"/>
    <property type="match status" value="2"/>
</dbReference>
<evidence type="ECO:0000256" key="6">
    <source>
        <dbReference type="SAM" id="MobiDB-lite"/>
    </source>
</evidence>
<evidence type="ECO:0000313" key="10">
    <source>
        <dbReference type="Proteomes" id="UP000722791"/>
    </source>
</evidence>
<feature type="compositionally biased region" description="Low complexity" evidence="6">
    <location>
        <begin position="681"/>
        <end position="714"/>
    </location>
</feature>
<feature type="region of interest" description="Disordered" evidence="6">
    <location>
        <begin position="1172"/>
        <end position="1241"/>
    </location>
</feature>
<protein>
    <recommendedName>
        <fullName evidence="7">EF-hand domain-containing protein</fullName>
    </recommendedName>
</protein>
<keyword evidence="5" id="KW-0106">Calcium</keyword>
<dbReference type="Proteomes" id="UP000722791">
    <property type="component" value="Unassembled WGS sequence"/>
</dbReference>
<dbReference type="OrthoDB" id="186625at2759"/>
<dbReference type="PROSITE" id="PS50222">
    <property type="entry name" value="EF_HAND_2"/>
    <property type="match status" value="2"/>
</dbReference>
<dbReference type="PANTHER" id="PTHR46212:SF3">
    <property type="entry name" value="GH27120P"/>
    <property type="match status" value="1"/>
</dbReference>
<dbReference type="GO" id="GO:0048306">
    <property type="term" value="F:calcium-dependent protein binding"/>
    <property type="evidence" value="ECO:0007669"/>
    <property type="project" value="UniProtKB-ARBA"/>
</dbReference>
<organism evidence="9 10">
    <name type="scientific">Volvox reticuliferus</name>
    <dbReference type="NCBI Taxonomy" id="1737510"/>
    <lineage>
        <taxon>Eukaryota</taxon>
        <taxon>Viridiplantae</taxon>
        <taxon>Chlorophyta</taxon>
        <taxon>core chlorophytes</taxon>
        <taxon>Chlorophyceae</taxon>
        <taxon>CS clade</taxon>
        <taxon>Chlamydomonadales</taxon>
        <taxon>Volvocaceae</taxon>
        <taxon>Volvox</taxon>
    </lineage>
</organism>
<evidence type="ECO:0000256" key="4">
    <source>
        <dbReference type="ARBA" id="ARBA00022737"/>
    </source>
</evidence>
<dbReference type="SMART" id="SM00054">
    <property type="entry name" value="EFh"/>
    <property type="match status" value="2"/>
</dbReference>
<accession>A0A8J4LRE2</accession>
<keyword evidence="3" id="KW-0479">Metal-binding</keyword>
<dbReference type="Proteomes" id="UP000747110">
    <property type="component" value="Unassembled WGS sequence"/>
</dbReference>
<feature type="region of interest" description="Disordered" evidence="6">
    <location>
        <begin position="955"/>
        <end position="1018"/>
    </location>
</feature>
<dbReference type="Gene3D" id="1.10.238.10">
    <property type="entry name" value="EF-hand"/>
    <property type="match status" value="1"/>
</dbReference>
<comment type="caution">
    <text evidence="9">The sequence shown here is derived from an EMBL/GenBank/DDBJ whole genome shotgun (WGS) entry which is preliminary data.</text>
</comment>
<dbReference type="SUPFAM" id="SSF47473">
    <property type="entry name" value="EF-hand"/>
    <property type="match status" value="1"/>
</dbReference>
<evidence type="ECO:0000313" key="8">
    <source>
        <dbReference type="EMBL" id="GIL85190.1"/>
    </source>
</evidence>
<feature type="compositionally biased region" description="Polar residues" evidence="6">
    <location>
        <begin position="538"/>
        <end position="547"/>
    </location>
</feature>
<proteinExistence type="predicted"/>
<dbReference type="GO" id="GO:0005737">
    <property type="term" value="C:cytoplasm"/>
    <property type="evidence" value="ECO:0007669"/>
    <property type="project" value="UniProtKB-SubCell"/>
</dbReference>
<evidence type="ECO:0000256" key="3">
    <source>
        <dbReference type="ARBA" id="ARBA00022723"/>
    </source>
</evidence>
<evidence type="ECO:0000313" key="9">
    <source>
        <dbReference type="EMBL" id="GIM06517.1"/>
    </source>
</evidence>
<dbReference type="EMBL" id="BNCP01000032">
    <property type="protein sequence ID" value="GIL85190.1"/>
    <property type="molecule type" value="Genomic_DNA"/>
</dbReference>
<dbReference type="GO" id="GO:0005509">
    <property type="term" value="F:calcium ion binding"/>
    <property type="evidence" value="ECO:0007669"/>
    <property type="project" value="InterPro"/>
</dbReference>
<feature type="compositionally biased region" description="Basic residues" evidence="6">
    <location>
        <begin position="1098"/>
        <end position="1108"/>
    </location>
</feature>
<keyword evidence="4" id="KW-0677">Repeat</keyword>
<dbReference type="InterPro" id="IPR018247">
    <property type="entry name" value="EF_Hand_1_Ca_BS"/>
</dbReference>
<dbReference type="InterPro" id="IPR051426">
    <property type="entry name" value="Peflin/Sorcin_CaBP"/>
</dbReference>
<comment type="subcellular location">
    <subcellularLocation>
        <location evidence="1">Cytoplasm</location>
    </subcellularLocation>
</comment>
<evidence type="ECO:0000256" key="1">
    <source>
        <dbReference type="ARBA" id="ARBA00004496"/>
    </source>
</evidence>
<dbReference type="Pfam" id="PF13499">
    <property type="entry name" value="EF-hand_7"/>
    <property type="match status" value="1"/>
</dbReference>
<evidence type="ECO:0000259" key="7">
    <source>
        <dbReference type="PROSITE" id="PS50222"/>
    </source>
</evidence>
<dbReference type="CDD" id="cd00051">
    <property type="entry name" value="EFh"/>
    <property type="match status" value="1"/>
</dbReference>